<keyword evidence="2" id="KW-0472">Membrane</keyword>
<evidence type="ECO:0000313" key="4">
    <source>
        <dbReference type="Proteomes" id="UP001500897"/>
    </source>
</evidence>
<organism evidence="3 4">
    <name type="scientific">Kitasatospora saccharophila</name>
    <dbReference type="NCBI Taxonomy" id="407973"/>
    <lineage>
        <taxon>Bacteria</taxon>
        <taxon>Bacillati</taxon>
        <taxon>Actinomycetota</taxon>
        <taxon>Actinomycetes</taxon>
        <taxon>Kitasatosporales</taxon>
        <taxon>Streptomycetaceae</taxon>
        <taxon>Kitasatospora</taxon>
    </lineage>
</organism>
<comment type="caution">
    <text evidence="3">The sequence shown here is derived from an EMBL/GenBank/DDBJ whole genome shotgun (WGS) entry which is preliminary data.</text>
</comment>
<dbReference type="Pfam" id="PF09534">
    <property type="entry name" value="Trp_oprn_chp"/>
    <property type="match status" value="1"/>
</dbReference>
<feature type="transmembrane region" description="Helical" evidence="2">
    <location>
        <begin position="82"/>
        <end position="105"/>
    </location>
</feature>
<evidence type="ECO:0000313" key="3">
    <source>
        <dbReference type="EMBL" id="GAA2094692.1"/>
    </source>
</evidence>
<sequence>MGISAASAGVCPLGLARLRRWVGSGPGFGCAGRGVGACCRWAGRLRRGGHQGGGEVGDTGGVSETSASPAGASPAAKSRGTLGLMLLLTAVGAALVLTAVGRTWAEGVALGMGGGRVPVSASGSKLTALPTGMALVAMAAAVAVFAVRGRTRVLVGVLTVLAGVGAVVGAVIGYTDTAGLHAVAAGQLALSSGRAEQITRTAWPWVALVGGVLLVAAGALTARFGSGWPAMGSRYEAPTRKAPVRADSPSDLWKALDRGEDPTG</sequence>
<keyword evidence="2" id="KW-0812">Transmembrane</keyword>
<feature type="transmembrane region" description="Helical" evidence="2">
    <location>
        <begin position="153"/>
        <end position="174"/>
    </location>
</feature>
<evidence type="ECO:0000256" key="1">
    <source>
        <dbReference type="SAM" id="MobiDB-lite"/>
    </source>
</evidence>
<dbReference type="NCBIfam" id="TIGR02234">
    <property type="entry name" value="trp_oprn_chp"/>
    <property type="match status" value="1"/>
</dbReference>
<feature type="region of interest" description="Disordered" evidence="1">
    <location>
        <begin position="238"/>
        <end position="264"/>
    </location>
</feature>
<dbReference type="InterPro" id="IPR011746">
    <property type="entry name" value="Trp_synth-assoc_CHP"/>
</dbReference>
<gene>
    <name evidence="3" type="ORF">GCM10009759_22320</name>
</gene>
<feature type="transmembrane region" description="Helical" evidence="2">
    <location>
        <begin position="125"/>
        <end position="146"/>
    </location>
</feature>
<evidence type="ECO:0008006" key="5">
    <source>
        <dbReference type="Google" id="ProtNLM"/>
    </source>
</evidence>
<keyword evidence="4" id="KW-1185">Reference proteome</keyword>
<keyword evidence="2" id="KW-1133">Transmembrane helix</keyword>
<feature type="region of interest" description="Disordered" evidence="1">
    <location>
        <begin position="50"/>
        <end position="74"/>
    </location>
</feature>
<feature type="compositionally biased region" description="Gly residues" evidence="1">
    <location>
        <begin position="50"/>
        <end position="60"/>
    </location>
</feature>
<dbReference type="Proteomes" id="UP001500897">
    <property type="component" value="Unassembled WGS sequence"/>
</dbReference>
<evidence type="ECO:0000256" key="2">
    <source>
        <dbReference type="SAM" id="Phobius"/>
    </source>
</evidence>
<name>A0ABP5I654_9ACTN</name>
<protein>
    <recommendedName>
        <fullName evidence="5">Membrane protein (TIGR02234 family)</fullName>
    </recommendedName>
</protein>
<feature type="compositionally biased region" description="Basic and acidic residues" evidence="1">
    <location>
        <begin position="254"/>
        <end position="264"/>
    </location>
</feature>
<reference evidence="4" key="1">
    <citation type="journal article" date="2019" name="Int. J. Syst. Evol. Microbiol.">
        <title>The Global Catalogue of Microorganisms (GCM) 10K type strain sequencing project: providing services to taxonomists for standard genome sequencing and annotation.</title>
        <authorList>
            <consortium name="The Broad Institute Genomics Platform"/>
            <consortium name="The Broad Institute Genome Sequencing Center for Infectious Disease"/>
            <person name="Wu L."/>
            <person name="Ma J."/>
        </authorList>
    </citation>
    <scope>NUCLEOTIDE SEQUENCE [LARGE SCALE GENOMIC DNA]</scope>
    <source>
        <strain evidence="4">JCM 14559</strain>
    </source>
</reference>
<feature type="compositionally biased region" description="Low complexity" evidence="1">
    <location>
        <begin position="61"/>
        <end position="74"/>
    </location>
</feature>
<feature type="transmembrane region" description="Helical" evidence="2">
    <location>
        <begin position="202"/>
        <end position="224"/>
    </location>
</feature>
<proteinExistence type="predicted"/>
<dbReference type="InterPro" id="IPR019051">
    <property type="entry name" value="Trp_biosyn_TM_oprn/chp"/>
</dbReference>
<dbReference type="EMBL" id="BAAANS010000012">
    <property type="protein sequence ID" value="GAA2094692.1"/>
    <property type="molecule type" value="Genomic_DNA"/>
</dbReference>
<accession>A0ABP5I654</accession>